<organism evidence="4 5">
    <name type="scientific">Zhongshania guokunii</name>
    <dbReference type="NCBI Taxonomy" id="641783"/>
    <lineage>
        <taxon>Bacteria</taxon>
        <taxon>Pseudomonadati</taxon>
        <taxon>Pseudomonadota</taxon>
        <taxon>Gammaproteobacteria</taxon>
        <taxon>Cellvibrionales</taxon>
        <taxon>Spongiibacteraceae</taxon>
        <taxon>Zhongshania</taxon>
    </lineage>
</organism>
<dbReference type="SUPFAM" id="SSF51735">
    <property type="entry name" value="NAD(P)-binding Rossmann-fold domains"/>
    <property type="match status" value="1"/>
</dbReference>
<dbReference type="Proteomes" id="UP001557485">
    <property type="component" value="Unassembled WGS sequence"/>
</dbReference>
<name>A0ABV3U6Q4_9GAMM</name>
<keyword evidence="1" id="KW-0521">NADP</keyword>
<evidence type="ECO:0000259" key="3">
    <source>
        <dbReference type="Pfam" id="PF01113"/>
    </source>
</evidence>
<evidence type="ECO:0000256" key="1">
    <source>
        <dbReference type="ARBA" id="ARBA00022857"/>
    </source>
</evidence>
<dbReference type="Gene3D" id="3.40.50.720">
    <property type="entry name" value="NAD(P)-binding Rossmann-like Domain"/>
    <property type="match status" value="1"/>
</dbReference>
<gene>
    <name evidence="4" type="ORF">AB4876_11945</name>
</gene>
<keyword evidence="5" id="KW-1185">Reference proteome</keyword>
<feature type="domain" description="Dihydrodipicolinate reductase N-terminal" evidence="3">
    <location>
        <begin position="46"/>
        <end position="123"/>
    </location>
</feature>
<accession>A0ABV3U6Q4</accession>
<dbReference type="RefSeq" id="WP_368381890.1">
    <property type="nucleotide sequence ID" value="NZ_JBFRYA010000009.1"/>
</dbReference>
<sequence>MYLTPRPTINLYSVEHSALWRILFSITQQLLLIKYKKESTLRDSYKIIIWGPGRMGSICLWEMAQSPYFEIVGVKAYSASKEGLDAGELIGIDPIGVKVSCDSEALLKLDCDCVVYTAHDEGTFHTDEEIFSILRAGKNIVTPLPYQNAHLFREESFTRKLREACQEGQSVFYSGGIDPDLIPNRVLLALTGGCADVKAIRLQENWDCSEAAPGPLQYIGFGKPPEDAEKIEVSKKMAANFMLSIVKTAEKVLGVEYDKIEASHDYVATPVDIHEPFYIKTGTVGRITHRMQGFCSNIGDEALFTIEYHWLIGNGMLPEGTLPGQYYVATIEGRPSMKMTLDFCVSNNSDERFFNMGNMQVEPNYIATIIPCVQAIPHVCAAEPGIMESFDPSLNWRQDPRI</sequence>
<dbReference type="CDD" id="cd24146">
    <property type="entry name" value="nat-AmDH_N_like"/>
    <property type="match status" value="1"/>
</dbReference>
<reference evidence="4 5" key="1">
    <citation type="journal article" date="2011" name="Int. J. Syst. Evol. Microbiol.">
        <title>Zhongshania antarctica gen. nov., sp. nov. and Zhongshania guokunii sp. nov., gammaproteobacteria respectively isolated from coastal attached (fast) ice and surface seawater of the Antarctic.</title>
        <authorList>
            <person name="Li H.J."/>
            <person name="Zhang X.Y."/>
            <person name="Chen C.X."/>
            <person name="Zhang Y.J."/>
            <person name="Gao Z.M."/>
            <person name="Yu Y."/>
            <person name="Chen X.L."/>
            <person name="Chen B."/>
            <person name="Zhang Y.Z."/>
        </authorList>
    </citation>
    <scope>NUCLEOTIDE SEQUENCE [LARGE SCALE GENOMIC DNA]</scope>
    <source>
        <strain evidence="4 5">ZS6-22T</strain>
    </source>
</reference>
<keyword evidence="2" id="KW-0560">Oxidoreductase</keyword>
<evidence type="ECO:0000256" key="2">
    <source>
        <dbReference type="ARBA" id="ARBA00023002"/>
    </source>
</evidence>
<dbReference type="InterPro" id="IPR036291">
    <property type="entry name" value="NAD(P)-bd_dom_sf"/>
</dbReference>
<proteinExistence type="predicted"/>
<evidence type="ECO:0000313" key="5">
    <source>
        <dbReference type="Proteomes" id="UP001557485"/>
    </source>
</evidence>
<evidence type="ECO:0000313" key="4">
    <source>
        <dbReference type="EMBL" id="MEX1669623.1"/>
    </source>
</evidence>
<comment type="caution">
    <text evidence="4">The sequence shown here is derived from an EMBL/GenBank/DDBJ whole genome shotgun (WGS) entry which is preliminary data.</text>
</comment>
<dbReference type="Pfam" id="PF01113">
    <property type="entry name" value="DapB_N"/>
    <property type="match status" value="1"/>
</dbReference>
<dbReference type="EMBL" id="JBFRYA010000009">
    <property type="protein sequence ID" value="MEX1669623.1"/>
    <property type="molecule type" value="Genomic_DNA"/>
</dbReference>
<protein>
    <recommendedName>
        <fullName evidence="3">Dihydrodipicolinate reductase N-terminal domain-containing protein</fullName>
    </recommendedName>
</protein>
<dbReference type="InterPro" id="IPR000846">
    <property type="entry name" value="DapB_N"/>
</dbReference>